<gene>
    <name evidence="3" type="ORF">I553_0630</name>
</gene>
<organism evidence="3">
    <name type="scientific">Mycobacterium xenopi 4042</name>
    <dbReference type="NCBI Taxonomy" id="1299334"/>
    <lineage>
        <taxon>Bacteria</taxon>
        <taxon>Bacillati</taxon>
        <taxon>Actinomycetota</taxon>
        <taxon>Actinomycetes</taxon>
        <taxon>Mycobacteriales</taxon>
        <taxon>Mycobacteriaceae</taxon>
        <taxon>Mycobacterium</taxon>
    </lineage>
</organism>
<dbReference type="InterPro" id="IPR011251">
    <property type="entry name" value="Luciferase-like_dom"/>
</dbReference>
<evidence type="ECO:0000313" key="3">
    <source>
        <dbReference type="EMBL" id="EUA07376.1"/>
    </source>
</evidence>
<dbReference type="SUPFAM" id="SSF51679">
    <property type="entry name" value="Bacterial luciferase-like"/>
    <property type="match status" value="1"/>
</dbReference>
<dbReference type="PATRIC" id="fig|1299334.3.peg.10210"/>
<comment type="caution">
    <text evidence="3">The sequence shown here is derived from an EMBL/GenBank/DDBJ whole genome shotgun (WGS) entry which is preliminary data.</text>
</comment>
<feature type="domain" description="Luciferase-like" evidence="2">
    <location>
        <begin position="23"/>
        <end position="104"/>
    </location>
</feature>
<reference evidence="3" key="1">
    <citation type="submission" date="2014-01" db="EMBL/GenBank/DDBJ databases">
        <authorList>
            <person name="Brown-Elliot B."/>
            <person name="Wallace R."/>
            <person name="Lenaerts A."/>
            <person name="Ordway D."/>
            <person name="DeGroote M.A."/>
            <person name="Parker T."/>
            <person name="Sizemore C."/>
            <person name="Tallon L.J."/>
            <person name="Sadzewicz L.K."/>
            <person name="Sengamalay N."/>
            <person name="Fraser C.M."/>
            <person name="Hine E."/>
            <person name="Shefchek K.A."/>
            <person name="Das S.P."/>
            <person name="Tettelin H."/>
        </authorList>
    </citation>
    <scope>NUCLEOTIDE SEQUENCE [LARGE SCALE GENOMIC DNA]</scope>
    <source>
        <strain evidence="3">4042</strain>
    </source>
</reference>
<protein>
    <submittedName>
        <fullName evidence="3">F420-dependent oxidoreductase family protein</fullName>
    </submittedName>
</protein>
<accession>X7YKR3</accession>
<sequence>MTNSAAGKPNLGRFGSFGRGVTPEQAKEIEALGYGAVWVGGSPPAELEWVEPILEQTTTLQVATGIVNIWTASADAVAESFHRIDSAYPGRFLLGIGVGHREAHAEYRRPYEALTRYLDRLDRHGVPANRRVVAALGPRVLTLSAQRGAGAHPYLTTPEHTAQARQLIGPAAFLAPEHKVVLTTDTDRARQVGRKALDIYFNLANYRNNWKRLGFSDDDITRPGSDRLVDALVAYGTPDAVAARLRQHLDAGADHVAVQVLTGVTSWSRRWPHSPGRLAWHPTLNEEPYDRRGFPQTRPWPVRRVARHPLHRRRPRRAD</sequence>
<feature type="region of interest" description="Disordered" evidence="1">
    <location>
        <begin position="288"/>
        <end position="319"/>
    </location>
</feature>
<dbReference type="GO" id="GO:0005829">
    <property type="term" value="C:cytosol"/>
    <property type="evidence" value="ECO:0007669"/>
    <property type="project" value="TreeGrafter"/>
</dbReference>
<dbReference type="GO" id="GO:0016705">
    <property type="term" value="F:oxidoreductase activity, acting on paired donors, with incorporation or reduction of molecular oxygen"/>
    <property type="evidence" value="ECO:0007669"/>
    <property type="project" value="InterPro"/>
</dbReference>
<dbReference type="InterPro" id="IPR036661">
    <property type="entry name" value="Luciferase-like_sf"/>
</dbReference>
<dbReference type="InterPro" id="IPR019922">
    <property type="entry name" value="Lucif-like_OxRdatse_MSMEG_4141"/>
</dbReference>
<dbReference type="AlphaFoldDB" id="X7YKR3"/>
<dbReference type="Pfam" id="PF00296">
    <property type="entry name" value="Bac_luciferase"/>
    <property type="match status" value="1"/>
</dbReference>
<dbReference type="Gene3D" id="3.20.20.30">
    <property type="entry name" value="Luciferase-like domain"/>
    <property type="match status" value="2"/>
</dbReference>
<proteinExistence type="predicted"/>
<dbReference type="InterPro" id="IPR050766">
    <property type="entry name" value="Bact_Lucif_Oxidored"/>
</dbReference>
<dbReference type="PANTHER" id="PTHR30137:SF18">
    <property type="entry name" value="CONSERVED PROTEIN"/>
    <property type="match status" value="1"/>
</dbReference>
<evidence type="ECO:0000256" key="1">
    <source>
        <dbReference type="SAM" id="MobiDB-lite"/>
    </source>
</evidence>
<feature type="compositionally biased region" description="Basic residues" evidence="1">
    <location>
        <begin position="304"/>
        <end position="319"/>
    </location>
</feature>
<dbReference type="NCBIfam" id="TIGR03620">
    <property type="entry name" value="F420_MSMEG_4141"/>
    <property type="match status" value="1"/>
</dbReference>
<dbReference type="EMBL" id="JAOB01000093">
    <property type="protein sequence ID" value="EUA07376.1"/>
    <property type="molecule type" value="Genomic_DNA"/>
</dbReference>
<dbReference type="PANTHER" id="PTHR30137">
    <property type="entry name" value="LUCIFERASE-LIKE MONOOXYGENASE"/>
    <property type="match status" value="1"/>
</dbReference>
<name>X7YKR3_MYCXE</name>
<evidence type="ECO:0000259" key="2">
    <source>
        <dbReference type="Pfam" id="PF00296"/>
    </source>
</evidence>